<keyword evidence="1" id="KW-1133">Transmembrane helix</keyword>
<proteinExistence type="predicted"/>
<sequence length="76" mass="8665">MKKRSFSGFFWVFIVLAALFLFFFVKTRIVEEFRTSCTPGYHDNCKYTGTCSGGGYPSCQANKKGQYYCKCPSTIT</sequence>
<keyword evidence="1" id="KW-0812">Transmembrane</keyword>
<protein>
    <submittedName>
        <fullName evidence="2">Uncharacterized protein</fullName>
    </submittedName>
</protein>
<keyword evidence="1" id="KW-0472">Membrane</keyword>
<organism evidence="2">
    <name type="scientific">viral metagenome</name>
    <dbReference type="NCBI Taxonomy" id="1070528"/>
    <lineage>
        <taxon>unclassified sequences</taxon>
        <taxon>metagenomes</taxon>
        <taxon>organismal metagenomes</taxon>
    </lineage>
</organism>
<accession>A0A6C0BXB8</accession>
<evidence type="ECO:0000256" key="1">
    <source>
        <dbReference type="SAM" id="Phobius"/>
    </source>
</evidence>
<dbReference type="EMBL" id="MN739265">
    <property type="protein sequence ID" value="QHS96189.1"/>
    <property type="molecule type" value="Genomic_DNA"/>
</dbReference>
<name>A0A6C0BXB8_9ZZZZ</name>
<dbReference type="AlphaFoldDB" id="A0A6C0BXB8"/>
<feature type="transmembrane region" description="Helical" evidence="1">
    <location>
        <begin position="6"/>
        <end position="25"/>
    </location>
</feature>
<reference evidence="2" key="1">
    <citation type="journal article" date="2020" name="Nature">
        <title>Giant virus diversity and host interactions through global metagenomics.</title>
        <authorList>
            <person name="Schulz F."/>
            <person name="Roux S."/>
            <person name="Paez-Espino D."/>
            <person name="Jungbluth S."/>
            <person name="Walsh D.A."/>
            <person name="Denef V.J."/>
            <person name="McMahon K.D."/>
            <person name="Konstantinidis K.T."/>
            <person name="Eloe-Fadrosh E.A."/>
            <person name="Kyrpides N.C."/>
            <person name="Woyke T."/>
        </authorList>
    </citation>
    <scope>NUCLEOTIDE SEQUENCE</scope>
    <source>
        <strain evidence="2">GVMAG-M-3300019093-7</strain>
    </source>
</reference>
<evidence type="ECO:0000313" key="2">
    <source>
        <dbReference type="EMBL" id="QHS96189.1"/>
    </source>
</evidence>